<proteinExistence type="predicted"/>
<gene>
    <name evidence="3" type="ORF">CFIMG_008243RA00001</name>
</gene>
<feature type="domain" description="F-box" evidence="2">
    <location>
        <begin position="91"/>
        <end position="131"/>
    </location>
</feature>
<dbReference type="Proteomes" id="UP000222788">
    <property type="component" value="Unassembled WGS sequence"/>
</dbReference>
<dbReference type="Gene3D" id="3.80.10.10">
    <property type="entry name" value="Ribonuclease Inhibitor"/>
    <property type="match status" value="1"/>
</dbReference>
<dbReference type="Gene3D" id="1.20.1280.50">
    <property type="match status" value="1"/>
</dbReference>
<dbReference type="SUPFAM" id="SSF81383">
    <property type="entry name" value="F-box domain"/>
    <property type="match status" value="1"/>
</dbReference>
<dbReference type="PANTHER" id="PTHR13318:SF95">
    <property type="entry name" value="F-BOX PROTEIN YLR352W"/>
    <property type="match status" value="1"/>
</dbReference>
<keyword evidence="4" id="KW-1185">Reference proteome</keyword>
<reference evidence="3 4" key="1">
    <citation type="journal article" date="2013" name="Fungal Biol.">
        <title>Analysis of microsatellite markers in the genome of the plant pathogen Ceratocystis fimbriata.</title>
        <authorList>
            <person name="Simpson M.C."/>
            <person name="Wilken P.M."/>
            <person name="Coetzee M.P."/>
            <person name="Wingfield M.J."/>
            <person name="Wingfield B.D."/>
        </authorList>
    </citation>
    <scope>NUCLEOTIDE SEQUENCE [LARGE SCALE GENOMIC DNA]</scope>
    <source>
        <strain evidence="3 4">CBS 114723</strain>
    </source>
</reference>
<organism evidence="3 4">
    <name type="scientific">Ceratocystis fimbriata CBS 114723</name>
    <dbReference type="NCBI Taxonomy" id="1035309"/>
    <lineage>
        <taxon>Eukaryota</taxon>
        <taxon>Fungi</taxon>
        <taxon>Dikarya</taxon>
        <taxon>Ascomycota</taxon>
        <taxon>Pezizomycotina</taxon>
        <taxon>Sordariomycetes</taxon>
        <taxon>Hypocreomycetidae</taxon>
        <taxon>Microascales</taxon>
        <taxon>Ceratocystidaceae</taxon>
        <taxon>Ceratocystis</taxon>
    </lineage>
</organism>
<evidence type="ECO:0000256" key="1">
    <source>
        <dbReference type="SAM" id="MobiDB-lite"/>
    </source>
</evidence>
<sequence>MFSFKNTIESKPSSEGLTKVSSTPSSIESTSNSTTSHNFSHTISLSRRLLRKLGYKRFTSKPLPTPHTGNSSYSSANCSLASDVVAGWSSLPLELQIEVMSYLSLEDRVRFRQVSRASKLIVEASPITTITATKPVSLLGDVVIASIIERHASFVKVANLEWTSYCGPQMARVIFSKCHHLRYIHLGPRSHILFEGTELPLDVIHEWLSANKHTLQAFSYPSLSRSTPVQLPVLGSLASSSSTNLESLEVPILPWDNGAVEPMPLVNTIEDTAQIIRSSPQLRRLVLADNKSNNNIGVIAEAIYNCSSLQVLELRHCLLTCDNFDTMLGTSQNSDFPDRAPLRKWKKLSLSCGPSSVIDDACLRHLIGRVPELQYLKLDQTQVKTSTLNSLLATTPHLRFLSISPPSPSAGQADAILQDDKLKLPPRLIHLSLHGSKYHSPQMMSHILQQSTMLENIDLSCSNTVSDNDIANLVSFAAQQPHLMAQPQPEIASHMRPSFITISVTDCPRVTWQSVVKCIDHNQDVFRQRLECAGHAKHSHHLCNHPPLIRLLGHYEWRVKFESHFAFCLIQNCGYKRLEEMAADFKGSLASG</sequence>
<feature type="compositionally biased region" description="Polar residues" evidence="1">
    <location>
        <begin position="1"/>
        <end position="20"/>
    </location>
</feature>
<dbReference type="AlphaFoldDB" id="A0A2C5X4B4"/>
<dbReference type="GO" id="GO:0019005">
    <property type="term" value="C:SCF ubiquitin ligase complex"/>
    <property type="evidence" value="ECO:0007669"/>
    <property type="project" value="TreeGrafter"/>
</dbReference>
<dbReference type="InterPro" id="IPR001810">
    <property type="entry name" value="F-box_dom"/>
</dbReference>
<dbReference type="Pfam" id="PF00646">
    <property type="entry name" value="F-box"/>
    <property type="match status" value="1"/>
</dbReference>
<feature type="compositionally biased region" description="Low complexity" evidence="1">
    <location>
        <begin position="21"/>
        <end position="39"/>
    </location>
</feature>
<name>A0A2C5X4B4_9PEZI</name>
<dbReference type="InterPro" id="IPR032675">
    <property type="entry name" value="LRR_dom_sf"/>
</dbReference>
<evidence type="ECO:0000313" key="4">
    <source>
        <dbReference type="Proteomes" id="UP000222788"/>
    </source>
</evidence>
<accession>A0A2C5X4B4</accession>
<feature type="region of interest" description="Disordered" evidence="1">
    <location>
        <begin position="1"/>
        <end position="39"/>
    </location>
</feature>
<evidence type="ECO:0000259" key="2">
    <source>
        <dbReference type="SMART" id="SM00256"/>
    </source>
</evidence>
<evidence type="ECO:0000313" key="3">
    <source>
        <dbReference type="EMBL" id="PHH53295.1"/>
    </source>
</evidence>
<dbReference type="PANTHER" id="PTHR13318">
    <property type="entry name" value="PARTNER OF PAIRED, ISOFORM B-RELATED"/>
    <property type="match status" value="1"/>
</dbReference>
<dbReference type="GO" id="GO:0031146">
    <property type="term" value="P:SCF-dependent proteasomal ubiquitin-dependent protein catabolic process"/>
    <property type="evidence" value="ECO:0007669"/>
    <property type="project" value="TreeGrafter"/>
</dbReference>
<dbReference type="OrthoDB" id="550575at2759"/>
<comment type="caution">
    <text evidence="3">The sequence shown here is derived from an EMBL/GenBank/DDBJ whole genome shotgun (WGS) entry which is preliminary data.</text>
</comment>
<dbReference type="SUPFAM" id="SSF52047">
    <property type="entry name" value="RNI-like"/>
    <property type="match status" value="1"/>
</dbReference>
<dbReference type="SMART" id="SM00256">
    <property type="entry name" value="FBOX"/>
    <property type="match status" value="1"/>
</dbReference>
<dbReference type="STRING" id="1035309.A0A2C5X4B4"/>
<dbReference type="EMBL" id="APWK03000046">
    <property type="protein sequence ID" value="PHH53295.1"/>
    <property type="molecule type" value="Genomic_DNA"/>
</dbReference>
<dbReference type="CDD" id="cd09917">
    <property type="entry name" value="F-box_SF"/>
    <property type="match status" value="1"/>
</dbReference>
<dbReference type="InterPro" id="IPR036047">
    <property type="entry name" value="F-box-like_dom_sf"/>
</dbReference>
<protein>
    <recommendedName>
        <fullName evidence="2">F-box domain-containing protein</fullName>
    </recommendedName>
</protein>
<reference evidence="3 4" key="2">
    <citation type="journal article" date="2013" name="IMA Fungus">
        <title>IMA Genome-F 1: Ceratocystis fimbriata: Draft nuclear genome sequence for the plant pathogen, Ceratocystis fimbriata.</title>
        <authorList>
            <person name="Wilken P.M."/>
            <person name="Steenkamp E.T."/>
            <person name="Wingfield M.J."/>
            <person name="de Beer Z.W."/>
            <person name="Wingfield B.D."/>
        </authorList>
    </citation>
    <scope>NUCLEOTIDE SEQUENCE [LARGE SCALE GENOMIC DNA]</scope>
    <source>
        <strain evidence="3 4">CBS 114723</strain>
    </source>
</reference>